<feature type="domain" description="Protein kinase" evidence="4">
    <location>
        <begin position="8"/>
        <end position="278"/>
    </location>
</feature>
<dbReference type="STRING" id="1328759.A0A5C2SR41"/>
<evidence type="ECO:0000313" key="5">
    <source>
        <dbReference type="EMBL" id="RPD65597.1"/>
    </source>
</evidence>
<dbReference type="OrthoDB" id="541276at2759"/>
<dbReference type="PROSITE" id="PS50011">
    <property type="entry name" value="PROTEIN_KINASE_DOM"/>
    <property type="match status" value="1"/>
</dbReference>
<dbReference type="SMART" id="SM00220">
    <property type="entry name" value="S_TKc"/>
    <property type="match status" value="1"/>
</dbReference>
<protein>
    <submittedName>
        <fullName evidence="5">Kinase-like protein</fullName>
    </submittedName>
</protein>
<keyword evidence="1" id="KW-0547">Nucleotide-binding</keyword>
<dbReference type="InterPro" id="IPR011009">
    <property type="entry name" value="Kinase-like_dom_sf"/>
</dbReference>
<evidence type="ECO:0000313" key="6">
    <source>
        <dbReference type="Proteomes" id="UP000313359"/>
    </source>
</evidence>
<gene>
    <name evidence="5" type="ORF">L227DRAFT_583444</name>
</gene>
<proteinExistence type="predicted"/>
<dbReference type="PANTHER" id="PTHR24346">
    <property type="entry name" value="MAP/MICROTUBULE AFFINITY-REGULATING KINASE"/>
    <property type="match status" value="1"/>
</dbReference>
<name>A0A5C2SR41_9APHY</name>
<evidence type="ECO:0000256" key="1">
    <source>
        <dbReference type="ARBA" id="ARBA00022741"/>
    </source>
</evidence>
<dbReference type="GO" id="GO:0035556">
    <property type="term" value="P:intracellular signal transduction"/>
    <property type="evidence" value="ECO:0007669"/>
    <property type="project" value="TreeGrafter"/>
</dbReference>
<dbReference type="InterPro" id="IPR008271">
    <property type="entry name" value="Ser/Thr_kinase_AS"/>
</dbReference>
<evidence type="ECO:0000259" key="4">
    <source>
        <dbReference type="PROSITE" id="PS50011"/>
    </source>
</evidence>
<reference evidence="5" key="1">
    <citation type="journal article" date="2018" name="Genome Biol. Evol.">
        <title>Genomics and development of Lentinus tigrinus, a white-rot wood-decaying mushroom with dimorphic fruiting bodies.</title>
        <authorList>
            <person name="Wu B."/>
            <person name="Xu Z."/>
            <person name="Knudson A."/>
            <person name="Carlson A."/>
            <person name="Chen N."/>
            <person name="Kovaka S."/>
            <person name="LaButti K."/>
            <person name="Lipzen A."/>
            <person name="Pennachio C."/>
            <person name="Riley R."/>
            <person name="Schakwitz W."/>
            <person name="Umezawa K."/>
            <person name="Ohm R.A."/>
            <person name="Grigoriev I.V."/>
            <person name="Nagy L.G."/>
            <person name="Gibbons J."/>
            <person name="Hibbett D."/>
        </authorList>
    </citation>
    <scope>NUCLEOTIDE SEQUENCE [LARGE SCALE GENOMIC DNA]</scope>
    <source>
        <strain evidence="5">ALCF2SS1-6</strain>
    </source>
</reference>
<evidence type="ECO:0000256" key="3">
    <source>
        <dbReference type="SAM" id="MobiDB-lite"/>
    </source>
</evidence>
<sequence length="429" mass="47715">MTIADGDIELLELLGHGAQGVVFRAIRSDDTSPEPKQYAVKIMEKASPNTSHWRGQQRELRAHMEVADHKNVCGFYGYYETSELIYMVLEYCPGGDLLHALIERRLYTRDDELLKSIYVQLLDAVQHCHENNIYHRDLKPDNIMINGDGTEIRLADFGLATTSKISDNFGHGSPPYMSPECLGQDLGYEPFSTEANDVWALGVILCNLVAGRSPWGCAMMRDKLFRRYVRNPGYLREMMPISAECADILEATFHPLTSRRITIPELRKRILETKTLFMSEEELAKGSRSLQQRAASYWPKLPPLDPPVEAIHRQSICADEEAIAMLGQVSNPFWRNAIVNMRFEDEDGHLVISPSTGIPLSESSCSSSSSIESSDYSCSSGEESKGPCTPASSAQSLATDFPSNEKIDKALVPPIARKGTRVVIAVPAA</sequence>
<dbReference type="PANTHER" id="PTHR24346:SF30">
    <property type="entry name" value="MATERNAL EMBRYONIC LEUCINE ZIPPER KINASE"/>
    <property type="match status" value="1"/>
</dbReference>
<evidence type="ECO:0000256" key="2">
    <source>
        <dbReference type="ARBA" id="ARBA00022840"/>
    </source>
</evidence>
<dbReference type="PROSITE" id="PS00108">
    <property type="entry name" value="PROTEIN_KINASE_ST"/>
    <property type="match status" value="1"/>
</dbReference>
<keyword evidence="2" id="KW-0067">ATP-binding</keyword>
<keyword evidence="6" id="KW-1185">Reference proteome</keyword>
<dbReference type="AlphaFoldDB" id="A0A5C2SR41"/>
<feature type="compositionally biased region" description="Polar residues" evidence="3">
    <location>
        <begin position="390"/>
        <end position="400"/>
    </location>
</feature>
<dbReference type="Gene3D" id="1.10.510.10">
    <property type="entry name" value="Transferase(Phosphotransferase) domain 1"/>
    <property type="match status" value="1"/>
</dbReference>
<dbReference type="InterPro" id="IPR000719">
    <property type="entry name" value="Prot_kinase_dom"/>
</dbReference>
<dbReference type="Proteomes" id="UP000313359">
    <property type="component" value="Unassembled WGS sequence"/>
</dbReference>
<dbReference type="GO" id="GO:0005524">
    <property type="term" value="F:ATP binding"/>
    <property type="evidence" value="ECO:0007669"/>
    <property type="project" value="UniProtKB-KW"/>
</dbReference>
<dbReference type="SUPFAM" id="SSF56112">
    <property type="entry name" value="Protein kinase-like (PK-like)"/>
    <property type="match status" value="1"/>
</dbReference>
<feature type="region of interest" description="Disordered" evidence="3">
    <location>
        <begin position="375"/>
        <end position="400"/>
    </location>
</feature>
<accession>A0A5C2SR41</accession>
<dbReference type="Pfam" id="PF00069">
    <property type="entry name" value="Pkinase"/>
    <property type="match status" value="1"/>
</dbReference>
<keyword evidence="5" id="KW-0808">Transferase</keyword>
<keyword evidence="5" id="KW-0418">Kinase</keyword>
<organism evidence="5 6">
    <name type="scientific">Lentinus tigrinus ALCF2SS1-6</name>
    <dbReference type="NCBI Taxonomy" id="1328759"/>
    <lineage>
        <taxon>Eukaryota</taxon>
        <taxon>Fungi</taxon>
        <taxon>Dikarya</taxon>
        <taxon>Basidiomycota</taxon>
        <taxon>Agaricomycotina</taxon>
        <taxon>Agaricomycetes</taxon>
        <taxon>Polyporales</taxon>
        <taxon>Polyporaceae</taxon>
        <taxon>Lentinus</taxon>
    </lineage>
</organism>
<dbReference type="EMBL" id="ML122252">
    <property type="protein sequence ID" value="RPD65597.1"/>
    <property type="molecule type" value="Genomic_DNA"/>
</dbReference>
<dbReference type="GO" id="GO:0005737">
    <property type="term" value="C:cytoplasm"/>
    <property type="evidence" value="ECO:0007669"/>
    <property type="project" value="TreeGrafter"/>
</dbReference>
<dbReference type="GO" id="GO:0004674">
    <property type="term" value="F:protein serine/threonine kinase activity"/>
    <property type="evidence" value="ECO:0007669"/>
    <property type="project" value="TreeGrafter"/>
</dbReference>